<dbReference type="AlphaFoldDB" id="A0A376ALG4"/>
<keyword evidence="3" id="KW-0813">Transport</keyword>
<dbReference type="GO" id="GO:0006865">
    <property type="term" value="P:amino acid transport"/>
    <property type="evidence" value="ECO:0007669"/>
    <property type="project" value="UniProtKB-KW"/>
</dbReference>
<dbReference type="CDD" id="cd06338">
    <property type="entry name" value="PBP1_ABC_ligand_binding-like"/>
    <property type="match status" value="1"/>
</dbReference>
<evidence type="ECO:0000313" key="6">
    <source>
        <dbReference type="EMBL" id="SSC68658.1"/>
    </source>
</evidence>
<dbReference type="PROSITE" id="PS51318">
    <property type="entry name" value="TAT"/>
    <property type="match status" value="1"/>
</dbReference>
<keyword evidence="3" id="KW-0029">Amino-acid transport</keyword>
<protein>
    <recommendedName>
        <fullName evidence="5">Leucine-binding protein domain-containing protein</fullName>
    </recommendedName>
</protein>
<evidence type="ECO:0000313" key="7">
    <source>
        <dbReference type="Proteomes" id="UP000254764"/>
    </source>
</evidence>
<evidence type="ECO:0000256" key="3">
    <source>
        <dbReference type="ARBA" id="ARBA00022970"/>
    </source>
</evidence>
<proteinExistence type="inferred from homology"/>
<reference evidence="7" key="1">
    <citation type="submission" date="2018-07" db="EMBL/GenBank/DDBJ databases">
        <authorList>
            <person name="Peiro R."/>
            <person name="Begona"/>
            <person name="Cbmso G."/>
            <person name="Lopez M."/>
            <person name="Gonzalez S."/>
        </authorList>
    </citation>
    <scope>NUCLEOTIDE SEQUENCE [LARGE SCALE GENOMIC DNA]</scope>
</reference>
<dbReference type="InterPro" id="IPR006311">
    <property type="entry name" value="TAT_signal"/>
</dbReference>
<keyword evidence="2 4" id="KW-0732">Signal</keyword>
<dbReference type="Gene3D" id="3.40.50.2300">
    <property type="match status" value="2"/>
</dbReference>
<dbReference type="RefSeq" id="WP_115671321.1">
    <property type="nucleotide sequence ID" value="NZ_UEYP01000008.1"/>
</dbReference>
<gene>
    <name evidence="6" type="ORF">RHIZ70_4366</name>
</gene>
<evidence type="ECO:0000256" key="2">
    <source>
        <dbReference type="ARBA" id="ARBA00022729"/>
    </source>
</evidence>
<keyword evidence="7" id="KW-1185">Reference proteome</keyword>
<dbReference type="PANTHER" id="PTHR30483">
    <property type="entry name" value="LEUCINE-SPECIFIC-BINDING PROTEIN"/>
    <property type="match status" value="1"/>
</dbReference>
<feature type="signal peptide" evidence="4">
    <location>
        <begin position="1"/>
        <end position="30"/>
    </location>
</feature>
<dbReference type="SUPFAM" id="SSF53822">
    <property type="entry name" value="Periplasmic binding protein-like I"/>
    <property type="match status" value="1"/>
</dbReference>
<feature type="domain" description="Leucine-binding protein" evidence="5">
    <location>
        <begin position="35"/>
        <end position="383"/>
    </location>
</feature>
<accession>A0A376ALG4</accession>
<dbReference type="Pfam" id="PF13458">
    <property type="entry name" value="Peripla_BP_6"/>
    <property type="match status" value="1"/>
</dbReference>
<dbReference type="InterPro" id="IPR051010">
    <property type="entry name" value="BCAA_transport"/>
</dbReference>
<name>A0A376ALG4_9HYPH</name>
<dbReference type="InterPro" id="IPR028082">
    <property type="entry name" value="Peripla_BP_I"/>
</dbReference>
<feature type="chain" id="PRO_5016705616" description="Leucine-binding protein domain-containing protein" evidence="4">
    <location>
        <begin position="31"/>
        <end position="408"/>
    </location>
</feature>
<sequence length="408" mass="43768">MTLFQRRQVLGVIAGTAAMLAGGGATGALAQERTSVKIGYALSLTGPNAGGTGITTLPNYQLWVKEVNAAGGLEMPDGKRLPIEVVEYDDRSSAEELVRALQRLATQDEVDFILPPWSTGYNLAAAPLLDRYGYPHLAATSVTDKAPEFVKRWKKSFWLLGGGHDYTGALAKLLLDAADKGTINKKVAMISIADGFGIDLVTAARPAFKDAGIEVVYDKTYPVGTTDFTPMINEAKASGADTFIAFSYPPETFALTQQAQVADFNPKVLYLGVGTAFPVYAKNNGEAITGVMGIGGIDGTSEKIADYRKRHEAATGKVPDYWASVVTYASLEILQEAIKRKGLDREAVAAEISSGSFDTVLGDTKLEDNQLRDLWWAGQWQNGQFVAIAPGDRAGASQPLIPRPAWKK</sequence>
<dbReference type="Proteomes" id="UP000254764">
    <property type="component" value="Unassembled WGS sequence"/>
</dbReference>
<evidence type="ECO:0000256" key="1">
    <source>
        <dbReference type="ARBA" id="ARBA00010062"/>
    </source>
</evidence>
<evidence type="ECO:0000259" key="5">
    <source>
        <dbReference type="Pfam" id="PF13458"/>
    </source>
</evidence>
<dbReference type="PANTHER" id="PTHR30483:SF6">
    <property type="entry name" value="PERIPLASMIC BINDING PROTEIN OF ABC TRANSPORTER FOR NATURAL AMINO ACIDS"/>
    <property type="match status" value="1"/>
</dbReference>
<comment type="similarity">
    <text evidence="1">Belongs to the leucine-binding protein family.</text>
</comment>
<organism evidence="6 7">
    <name type="scientific">Ciceribacter selenitireducens ATCC BAA-1503</name>
    <dbReference type="NCBI Taxonomy" id="1336235"/>
    <lineage>
        <taxon>Bacteria</taxon>
        <taxon>Pseudomonadati</taxon>
        <taxon>Pseudomonadota</taxon>
        <taxon>Alphaproteobacteria</taxon>
        <taxon>Hyphomicrobiales</taxon>
        <taxon>Rhizobiaceae</taxon>
        <taxon>Ciceribacter</taxon>
    </lineage>
</organism>
<dbReference type="InterPro" id="IPR028081">
    <property type="entry name" value="Leu-bd"/>
</dbReference>
<dbReference type="OrthoDB" id="9786833at2"/>
<dbReference type="EMBL" id="UEYP01000008">
    <property type="protein sequence ID" value="SSC68658.1"/>
    <property type="molecule type" value="Genomic_DNA"/>
</dbReference>
<evidence type="ECO:0000256" key="4">
    <source>
        <dbReference type="SAM" id="SignalP"/>
    </source>
</evidence>